<protein>
    <recommendedName>
        <fullName evidence="2">Rhodopsin domain-containing protein</fullName>
    </recommendedName>
</protein>
<keyword evidence="4" id="KW-1185">Reference proteome</keyword>
<keyword evidence="1" id="KW-1133">Transmembrane helix</keyword>
<organism evidence="3 4">
    <name type="scientific">Periconia macrospinosa</name>
    <dbReference type="NCBI Taxonomy" id="97972"/>
    <lineage>
        <taxon>Eukaryota</taxon>
        <taxon>Fungi</taxon>
        <taxon>Dikarya</taxon>
        <taxon>Ascomycota</taxon>
        <taxon>Pezizomycotina</taxon>
        <taxon>Dothideomycetes</taxon>
        <taxon>Pleosporomycetidae</taxon>
        <taxon>Pleosporales</taxon>
        <taxon>Massarineae</taxon>
        <taxon>Periconiaceae</taxon>
        <taxon>Periconia</taxon>
    </lineage>
</organism>
<gene>
    <name evidence="3" type="ORF">DM02DRAFT_628904</name>
</gene>
<evidence type="ECO:0000313" key="4">
    <source>
        <dbReference type="Proteomes" id="UP000244855"/>
    </source>
</evidence>
<feature type="transmembrane region" description="Helical" evidence="1">
    <location>
        <begin position="67"/>
        <end position="89"/>
    </location>
</feature>
<dbReference type="Pfam" id="PF20684">
    <property type="entry name" value="Fung_rhodopsin"/>
    <property type="match status" value="1"/>
</dbReference>
<dbReference type="AlphaFoldDB" id="A0A2V1DRM1"/>
<dbReference type="InterPro" id="IPR049326">
    <property type="entry name" value="Rhodopsin_dom_fungi"/>
</dbReference>
<evidence type="ECO:0000259" key="2">
    <source>
        <dbReference type="Pfam" id="PF20684"/>
    </source>
</evidence>
<feature type="transmembrane region" description="Helical" evidence="1">
    <location>
        <begin position="145"/>
        <end position="163"/>
    </location>
</feature>
<keyword evidence="1" id="KW-0812">Transmembrane</keyword>
<evidence type="ECO:0000313" key="3">
    <source>
        <dbReference type="EMBL" id="PVH99979.1"/>
    </source>
</evidence>
<evidence type="ECO:0000256" key="1">
    <source>
        <dbReference type="SAM" id="Phobius"/>
    </source>
</evidence>
<dbReference type="OrthoDB" id="4682787at2759"/>
<keyword evidence="1" id="KW-0472">Membrane</keyword>
<dbReference type="Proteomes" id="UP000244855">
    <property type="component" value="Unassembled WGS sequence"/>
</dbReference>
<feature type="domain" description="Rhodopsin" evidence="2">
    <location>
        <begin position="51"/>
        <end position="162"/>
    </location>
</feature>
<reference evidence="3 4" key="1">
    <citation type="journal article" date="2018" name="Sci. Rep.">
        <title>Comparative genomics provides insights into the lifestyle and reveals functional heterogeneity of dark septate endophytic fungi.</title>
        <authorList>
            <person name="Knapp D.G."/>
            <person name="Nemeth J.B."/>
            <person name="Barry K."/>
            <person name="Hainaut M."/>
            <person name="Henrissat B."/>
            <person name="Johnson J."/>
            <person name="Kuo A."/>
            <person name="Lim J.H.P."/>
            <person name="Lipzen A."/>
            <person name="Nolan M."/>
            <person name="Ohm R.A."/>
            <person name="Tamas L."/>
            <person name="Grigoriev I.V."/>
            <person name="Spatafora J.W."/>
            <person name="Nagy L.G."/>
            <person name="Kovacs G.M."/>
        </authorList>
    </citation>
    <scope>NUCLEOTIDE SEQUENCE [LARGE SCALE GENOMIC DNA]</scope>
    <source>
        <strain evidence="3 4">DSE2036</strain>
    </source>
</reference>
<accession>A0A2V1DRM1</accession>
<dbReference type="EMBL" id="KZ805381">
    <property type="protein sequence ID" value="PVH99979.1"/>
    <property type="molecule type" value="Genomic_DNA"/>
</dbReference>
<name>A0A2V1DRM1_9PLEO</name>
<sequence length="169" mass="18728">MSPEETQLLLNGPALERPEGVVPGTLNEGEHTVGYAVVLFSSILCALAVMVRIASRAALKKAGIEDALIVCALGFKAGEAYIVYAVSAFPGILIHQWDLQLKYLSDTQYQIHVGTIFYGLLVMCLKVAIMIDWLRLFVPTGQRNWLFWSLHSLIWANIIYYASGTLLEI</sequence>
<dbReference type="STRING" id="97972.A0A2V1DRM1"/>
<feature type="transmembrane region" description="Helical" evidence="1">
    <location>
        <begin position="33"/>
        <end position="55"/>
    </location>
</feature>
<proteinExistence type="predicted"/>
<feature type="transmembrane region" description="Helical" evidence="1">
    <location>
        <begin position="109"/>
        <end position="133"/>
    </location>
</feature>